<dbReference type="AlphaFoldDB" id="A0A8X6QUV9"/>
<keyword evidence="1" id="KW-0732">Signal</keyword>
<name>A0A8X6QUV9_NEPPI</name>
<protein>
    <recommendedName>
        <fullName evidence="2">PiggyBac transposable element-derived protein domain-containing protein</fullName>
    </recommendedName>
</protein>
<keyword evidence="4" id="KW-1185">Reference proteome</keyword>
<feature type="signal peptide" evidence="1">
    <location>
        <begin position="1"/>
        <end position="23"/>
    </location>
</feature>
<evidence type="ECO:0000259" key="2">
    <source>
        <dbReference type="Pfam" id="PF13843"/>
    </source>
</evidence>
<evidence type="ECO:0000313" key="3">
    <source>
        <dbReference type="EMBL" id="GFU40613.1"/>
    </source>
</evidence>
<comment type="caution">
    <text evidence="3">The sequence shown here is derived from an EMBL/GenBank/DDBJ whole genome shotgun (WGS) entry which is preliminary data.</text>
</comment>
<sequence length="100" mass="11221">MVRMETFSLCIMSVKLFVILLQCLRFDAPNTREKQLKETLVELISEIFEKFITNSQSAYRMGTSACVHEIGTSACVHEIGTSACPLVLEEGVNSKDVYVK</sequence>
<feature type="chain" id="PRO_5036480711" description="PiggyBac transposable element-derived protein domain-containing protein" evidence="1">
    <location>
        <begin position="24"/>
        <end position="100"/>
    </location>
</feature>
<gene>
    <name evidence="3" type="ORF">NPIL_520841</name>
</gene>
<feature type="domain" description="PiggyBac transposable element-derived protein" evidence="2">
    <location>
        <begin position="10"/>
        <end position="69"/>
    </location>
</feature>
<evidence type="ECO:0000313" key="4">
    <source>
        <dbReference type="Proteomes" id="UP000887013"/>
    </source>
</evidence>
<reference evidence="3" key="1">
    <citation type="submission" date="2020-08" db="EMBL/GenBank/DDBJ databases">
        <title>Multicomponent nature underlies the extraordinary mechanical properties of spider dragline silk.</title>
        <authorList>
            <person name="Kono N."/>
            <person name="Nakamura H."/>
            <person name="Mori M."/>
            <person name="Yoshida Y."/>
            <person name="Ohtoshi R."/>
            <person name="Malay A.D."/>
            <person name="Moran D.A.P."/>
            <person name="Tomita M."/>
            <person name="Numata K."/>
            <person name="Arakawa K."/>
        </authorList>
    </citation>
    <scope>NUCLEOTIDE SEQUENCE</scope>
</reference>
<dbReference type="Proteomes" id="UP000887013">
    <property type="component" value="Unassembled WGS sequence"/>
</dbReference>
<dbReference type="InterPro" id="IPR029526">
    <property type="entry name" value="PGBD"/>
</dbReference>
<dbReference type="EMBL" id="BMAW01131749">
    <property type="protein sequence ID" value="GFU40613.1"/>
    <property type="molecule type" value="Genomic_DNA"/>
</dbReference>
<dbReference type="OrthoDB" id="8123139at2759"/>
<evidence type="ECO:0000256" key="1">
    <source>
        <dbReference type="SAM" id="SignalP"/>
    </source>
</evidence>
<dbReference type="Pfam" id="PF13843">
    <property type="entry name" value="DDE_Tnp_1_7"/>
    <property type="match status" value="1"/>
</dbReference>
<proteinExistence type="predicted"/>
<organism evidence="3 4">
    <name type="scientific">Nephila pilipes</name>
    <name type="common">Giant wood spider</name>
    <name type="synonym">Nephila maculata</name>
    <dbReference type="NCBI Taxonomy" id="299642"/>
    <lineage>
        <taxon>Eukaryota</taxon>
        <taxon>Metazoa</taxon>
        <taxon>Ecdysozoa</taxon>
        <taxon>Arthropoda</taxon>
        <taxon>Chelicerata</taxon>
        <taxon>Arachnida</taxon>
        <taxon>Araneae</taxon>
        <taxon>Araneomorphae</taxon>
        <taxon>Entelegynae</taxon>
        <taxon>Araneoidea</taxon>
        <taxon>Nephilidae</taxon>
        <taxon>Nephila</taxon>
    </lineage>
</organism>
<accession>A0A8X6QUV9</accession>